<sequence length="248" mass="29280">DFQRIHKEIHEQKLREAANTLVKPDSTKKKAKRKSTKQLSSLSFDPEEQETQKQENGPPKKKKLGKNPTVDTSFLPDKERDDIEKTLREQYRQLWLEQQETLKNETVEITYSYWDGSGHRKKTLCKKGDSISTFLEKSKAQNTEIRGVHPDNLMYIKEDLIIPHHHTFYDFIINKTRGKSGPLFNFEAHEDIRLVNDASVEKEDSHVGKVCTRQWYERNKHIFPACRWETYNPEKDYGSYTIKDKKPQ</sequence>
<gene>
    <name evidence="3" type="ORF">BB559_002677</name>
</gene>
<evidence type="ECO:0000313" key="3">
    <source>
        <dbReference type="EMBL" id="PVU95601.1"/>
    </source>
</evidence>
<feature type="compositionally biased region" description="Basic and acidic residues" evidence="1">
    <location>
        <begin position="1"/>
        <end position="16"/>
    </location>
</feature>
<name>A0A2T9YTE9_9FUNG</name>
<dbReference type="PANTHER" id="PTHR12722">
    <property type="entry name" value="XAP-5 PROTEIN-RELATED"/>
    <property type="match status" value="1"/>
</dbReference>
<dbReference type="STRING" id="61424.A0A2T9YTE9"/>
<dbReference type="InterPro" id="IPR007005">
    <property type="entry name" value="XAP5"/>
</dbReference>
<protein>
    <recommendedName>
        <fullName evidence="2">FAM50A/XAP5 C-terminal domain-containing protein</fullName>
    </recommendedName>
</protein>
<feature type="domain" description="FAM50A/XAP5 C-terminal" evidence="2">
    <location>
        <begin position="105"/>
        <end position="241"/>
    </location>
</feature>
<feature type="region of interest" description="Disordered" evidence="1">
    <location>
        <begin position="1"/>
        <end position="81"/>
    </location>
</feature>
<dbReference type="GO" id="GO:0005634">
    <property type="term" value="C:nucleus"/>
    <property type="evidence" value="ECO:0007669"/>
    <property type="project" value="InterPro"/>
</dbReference>
<dbReference type="Proteomes" id="UP000245699">
    <property type="component" value="Unassembled WGS sequence"/>
</dbReference>
<dbReference type="InterPro" id="IPR048337">
    <property type="entry name" value="FAM50A/XAP5_C"/>
</dbReference>
<keyword evidence="4" id="KW-1185">Reference proteome</keyword>
<feature type="non-terminal residue" evidence="3">
    <location>
        <position position="1"/>
    </location>
</feature>
<dbReference type="AlphaFoldDB" id="A0A2T9YTE9"/>
<reference evidence="3 4" key="1">
    <citation type="journal article" date="2018" name="MBio">
        <title>Comparative Genomics Reveals the Core Gene Toolbox for the Fungus-Insect Symbiosis.</title>
        <authorList>
            <person name="Wang Y."/>
            <person name="Stata M."/>
            <person name="Wang W."/>
            <person name="Stajich J.E."/>
            <person name="White M.M."/>
            <person name="Moncalvo J.M."/>
        </authorList>
    </citation>
    <scope>NUCLEOTIDE SEQUENCE [LARGE SCALE GENOMIC DNA]</scope>
    <source>
        <strain evidence="3 4">AUS-77-4</strain>
    </source>
</reference>
<dbReference type="Pfam" id="PF04921">
    <property type="entry name" value="XAP5"/>
    <property type="match status" value="1"/>
</dbReference>
<organism evidence="3 4">
    <name type="scientific">Furculomyces boomerangus</name>
    <dbReference type="NCBI Taxonomy" id="61424"/>
    <lineage>
        <taxon>Eukaryota</taxon>
        <taxon>Fungi</taxon>
        <taxon>Fungi incertae sedis</taxon>
        <taxon>Zoopagomycota</taxon>
        <taxon>Kickxellomycotina</taxon>
        <taxon>Harpellomycetes</taxon>
        <taxon>Harpellales</taxon>
        <taxon>Harpellaceae</taxon>
        <taxon>Furculomyces</taxon>
    </lineage>
</organism>
<dbReference type="PANTHER" id="PTHR12722:SF0">
    <property type="entry name" value="PROTEIN FAM50A"/>
    <property type="match status" value="1"/>
</dbReference>
<dbReference type="OrthoDB" id="1562195at2759"/>
<accession>A0A2T9YTE9</accession>
<evidence type="ECO:0000259" key="2">
    <source>
        <dbReference type="Pfam" id="PF04921"/>
    </source>
</evidence>
<evidence type="ECO:0000313" key="4">
    <source>
        <dbReference type="Proteomes" id="UP000245699"/>
    </source>
</evidence>
<proteinExistence type="predicted"/>
<comment type="caution">
    <text evidence="3">The sequence shown here is derived from an EMBL/GenBank/DDBJ whole genome shotgun (WGS) entry which is preliminary data.</text>
</comment>
<evidence type="ECO:0000256" key="1">
    <source>
        <dbReference type="SAM" id="MobiDB-lite"/>
    </source>
</evidence>
<dbReference type="EMBL" id="MBFT01000178">
    <property type="protein sequence ID" value="PVU95601.1"/>
    <property type="molecule type" value="Genomic_DNA"/>
</dbReference>
<dbReference type="GO" id="GO:0006325">
    <property type="term" value="P:chromatin organization"/>
    <property type="evidence" value="ECO:0007669"/>
    <property type="project" value="TreeGrafter"/>
</dbReference>